<evidence type="ECO:0000256" key="17">
    <source>
        <dbReference type="ARBA" id="ARBA00040667"/>
    </source>
</evidence>
<dbReference type="GO" id="GO:0043005">
    <property type="term" value="C:neuron projection"/>
    <property type="evidence" value="ECO:0007669"/>
    <property type="project" value="TreeGrafter"/>
</dbReference>
<dbReference type="GO" id="GO:0005856">
    <property type="term" value="C:cytoskeleton"/>
    <property type="evidence" value="ECO:0007669"/>
    <property type="project" value="UniProtKB-SubCell"/>
</dbReference>
<dbReference type="GO" id="GO:0051496">
    <property type="term" value="P:positive regulation of stress fiber assembly"/>
    <property type="evidence" value="ECO:0007669"/>
    <property type="project" value="TreeGrafter"/>
</dbReference>
<feature type="compositionally biased region" description="Low complexity" evidence="21">
    <location>
        <begin position="258"/>
        <end position="267"/>
    </location>
</feature>
<dbReference type="GO" id="GO:0005737">
    <property type="term" value="C:cytoplasm"/>
    <property type="evidence" value="ECO:0007669"/>
    <property type="project" value="TreeGrafter"/>
</dbReference>
<evidence type="ECO:0000313" key="26">
    <source>
        <dbReference type="Proteomes" id="UP001488838"/>
    </source>
</evidence>
<evidence type="ECO:0000256" key="21">
    <source>
        <dbReference type="SAM" id="MobiDB-lite"/>
    </source>
</evidence>
<dbReference type="SMART" id="SM00132">
    <property type="entry name" value="LIM"/>
    <property type="match status" value="1"/>
</dbReference>
<dbReference type="Gene3D" id="2.30.42.10">
    <property type="match status" value="1"/>
</dbReference>
<dbReference type="InterPro" id="IPR050940">
    <property type="entry name" value="Actin_reg-Ser/Thr_kinase"/>
</dbReference>
<dbReference type="SUPFAM" id="SSF50156">
    <property type="entry name" value="PDZ domain-like"/>
    <property type="match status" value="1"/>
</dbReference>
<dbReference type="SUPFAM" id="SSF56112">
    <property type="entry name" value="Protein kinase-like (PK-like)"/>
    <property type="match status" value="1"/>
</dbReference>
<dbReference type="Proteomes" id="UP001488838">
    <property type="component" value="Unassembled WGS sequence"/>
</dbReference>
<evidence type="ECO:0000259" key="22">
    <source>
        <dbReference type="PROSITE" id="PS50011"/>
    </source>
</evidence>
<comment type="similarity">
    <text evidence="3">Belongs to the protein kinase superfamily. TKL Ser/Thr protein kinase family.</text>
</comment>
<dbReference type="InterPro" id="IPR011009">
    <property type="entry name" value="Kinase-like_dom_sf"/>
</dbReference>
<feature type="domain" description="PDZ" evidence="24">
    <location>
        <begin position="118"/>
        <end position="192"/>
    </location>
</feature>
<evidence type="ECO:0000256" key="10">
    <source>
        <dbReference type="ARBA" id="ARBA00022741"/>
    </source>
</evidence>
<dbReference type="PROSITE" id="PS50011">
    <property type="entry name" value="PROTEIN_KINASE_DOM"/>
    <property type="match status" value="1"/>
</dbReference>
<evidence type="ECO:0000256" key="14">
    <source>
        <dbReference type="ARBA" id="ARBA00023038"/>
    </source>
</evidence>
<sequence length="590" mass="65769">MTLGIFPVPRLVCRLYYEKDGQLFCKKDYWARYGESCHGCSEHITKGLVMVAGELKYHPECFICLTCGTFIGDGDTYTLVEHSKLYCGRCYYQTVVTPVIEQILPDSPGSHLPHTVTLVSIPASAHGKRGLSVSIDPPHGPPGCGTEHSHTVRVQGVDPGCMSPDVKNSIHVGDRILEINGTPIRNVPLDEVGPQGSKAGTGWSDGSRAFPPALCCHLRTLTWTLTCPQIDLLIQETSRLLQLTLEHDPHDSLGHGPGSEPSPLGSPVHAPSGQAGTSARQKPVLRSCSIDTSPSASSPASQRKDLGRSESLRVVCRPHRIFRPSDLIHGEVLGKGCFGQAIKVKVMRCLEHPNVLKFIGVLYKDKRLNFITDQYPWSQRVSFAKDIASGMAYLHSMNIIHRDLNSHNCLVRENKNVVVADFGLARLMVDEKTQSEDLRSLKKPDRKKRYTVVGNPYWMAPEMINGHRYDEKVDVFSFGIVLCEIIGRVNADPDYLPRTMDFGLNVRGFLDRYCPPNCPPSFFPITVRCCDLDPEKRPSFVKLEQWLETLRMHLAGHLPLGPQLEQLERGFWETYRRGESTLPAHPEVPD</sequence>
<dbReference type="InterPro" id="IPR001245">
    <property type="entry name" value="Ser-Thr/Tyr_kinase_cat_dom"/>
</dbReference>
<evidence type="ECO:0000256" key="4">
    <source>
        <dbReference type="ARBA" id="ARBA00012513"/>
    </source>
</evidence>
<dbReference type="GO" id="GO:0046872">
    <property type="term" value="F:metal ion binding"/>
    <property type="evidence" value="ECO:0007669"/>
    <property type="project" value="UniProtKB-KW"/>
</dbReference>
<comment type="catalytic activity">
    <reaction evidence="19">
        <text>L-seryl-[protein] + ATP = O-phospho-L-seryl-[protein] + ADP + H(+)</text>
        <dbReference type="Rhea" id="RHEA:17989"/>
        <dbReference type="Rhea" id="RHEA-COMP:9863"/>
        <dbReference type="Rhea" id="RHEA-COMP:11604"/>
        <dbReference type="ChEBI" id="CHEBI:15378"/>
        <dbReference type="ChEBI" id="CHEBI:29999"/>
        <dbReference type="ChEBI" id="CHEBI:30616"/>
        <dbReference type="ChEBI" id="CHEBI:83421"/>
        <dbReference type="ChEBI" id="CHEBI:456216"/>
        <dbReference type="EC" id="2.7.11.1"/>
    </reaction>
    <physiologicalReaction direction="left-to-right" evidence="19">
        <dbReference type="Rhea" id="RHEA:17990"/>
    </physiologicalReaction>
</comment>
<accession>A0AAW0JRJ3</accession>
<feature type="region of interest" description="Disordered" evidence="21">
    <location>
        <begin position="247"/>
        <end position="306"/>
    </location>
</feature>
<evidence type="ECO:0000313" key="25">
    <source>
        <dbReference type="EMBL" id="KAK7829208.1"/>
    </source>
</evidence>
<dbReference type="Gene3D" id="1.10.510.10">
    <property type="entry name" value="Transferase(Phosphotransferase) domain 1"/>
    <property type="match status" value="1"/>
</dbReference>
<keyword evidence="26" id="KW-1185">Reference proteome</keyword>
<keyword evidence="14 20" id="KW-0440">LIM domain</keyword>
<dbReference type="PROSITE" id="PS50106">
    <property type="entry name" value="PDZ"/>
    <property type="match status" value="1"/>
</dbReference>
<dbReference type="SUPFAM" id="SSF57716">
    <property type="entry name" value="Glucocorticoid receptor-like (DNA-binding domain)"/>
    <property type="match status" value="2"/>
</dbReference>
<evidence type="ECO:0000256" key="19">
    <source>
        <dbReference type="ARBA" id="ARBA00048977"/>
    </source>
</evidence>
<dbReference type="InterPro" id="IPR001781">
    <property type="entry name" value="Znf_LIM"/>
</dbReference>
<evidence type="ECO:0000256" key="7">
    <source>
        <dbReference type="ARBA" id="ARBA00022679"/>
    </source>
</evidence>
<evidence type="ECO:0000256" key="16">
    <source>
        <dbReference type="ARBA" id="ARBA00023242"/>
    </source>
</evidence>
<keyword evidence="8 20" id="KW-0479">Metal-binding</keyword>
<evidence type="ECO:0000259" key="24">
    <source>
        <dbReference type="PROSITE" id="PS50106"/>
    </source>
</evidence>
<keyword evidence="10" id="KW-0547">Nucleotide-binding</keyword>
<keyword evidence="13" id="KW-0067">ATP-binding</keyword>
<evidence type="ECO:0000256" key="8">
    <source>
        <dbReference type="ARBA" id="ARBA00022723"/>
    </source>
</evidence>
<dbReference type="PROSITE" id="PS00478">
    <property type="entry name" value="LIM_DOMAIN_1"/>
    <property type="match status" value="1"/>
</dbReference>
<organism evidence="25 26">
    <name type="scientific">Myodes glareolus</name>
    <name type="common">Bank vole</name>
    <name type="synonym">Clethrionomys glareolus</name>
    <dbReference type="NCBI Taxonomy" id="447135"/>
    <lineage>
        <taxon>Eukaryota</taxon>
        <taxon>Metazoa</taxon>
        <taxon>Chordata</taxon>
        <taxon>Craniata</taxon>
        <taxon>Vertebrata</taxon>
        <taxon>Euteleostomi</taxon>
        <taxon>Mammalia</taxon>
        <taxon>Eutheria</taxon>
        <taxon>Euarchontoglires</taxon>
        <taxon>Glires</taxon>
        <taxon>Rodentia</taxon>
        <taxon>Myomorpha</taxon>
        <taxon>Muroidea</taxon>
        <taxon>Cricetidae</taxon>
        <taxon>Arvicolinae</taxon>
        <taxon>Myodes</taxon>
    </lineage>
</organism>
<evidence type="ECO:0000259" key="23">
    <source>
        <dbReference type="PROSITE" id="PS50023"/>
    </source>
</evidence>
<evidence type="ECO:0000256" key="6">
    <source>
        <dbReference type="ARBA" id="ARBA00022527"/>
    </source>
</evidence>
<evidence type="ECO:0000256" key="9">
    <source>
        <dbReference type="ARBA" id="ARBA00022737"/>
    </source>
</evidence>
<feature type="compositionally biased region" description="Polar residues" evidence="21">
    <location>
        <begin position="289"/>
        <end position="301"/>
    </location>
</feature>
<dbReference type="EMBL" id="JBBHLL010000022">
    <property type="protein sequence ID" value="KAK7829208.1"/>
    <property type="molecule type" value="Genomic_DNA"/>
</dbReference>
<dbReference type="FunFam" id="2.10.110.10:FF:000083">
    <property type="entry name" value="LIM domain kinase 1"/>
    <property type="match status" value="1"/>
</dbReference>
<dbReference type="GO" id="GO:0030036">
    <property type="term" value="P:actin cytoskeleton organization"/>
    <property type="evidence" value="ECO:0007669"/>
    <property type="project" value="TreeGrafter"/>
</dbReference>
<dbReference type="Gene3D" id="2.10.110.10">
    <property type="entry name" value="Cysteine Rich Protein"/>
    <property type="match status" value="1"/>
</dbReference>
<comment type="catalytic activity">
    <reaction evidence="18">
        <text>L-threonyl-[protein] + ATP = O-phospho-L-threonyl-[protein] + ADP + H(+)</text>
        <dbReference type="Rhea" id="RHEA:46608"/>
        <dbReference type="Rhea" id="RHEA-COMP:11060"/>
        <dbReference type="Rhea" id="RHEA-COMP:11605"/>
        <dbReference type="ChEBI" id="CHEBI:15378"/>
        <dbReference type="ChEBI" id="CHEBI:30013"/>
        <dbReference type="ChEBI" id="CHEBI:30616"/>
        <dbReference type="ChEBI" id="CHEBI:61977"/>
        <dbReference type="ChEBI" id="CHEBI:456216"/>
        <dbReference type="EC" id="2.7.11.1"/>
    </reaction>
    <physiologicalReaction direction="left-to-right" evidence="18">
        <dbReference type="Rhea" id="RHEA:46609"/>
    </physiologicalReaction>
</comment>
<evidence type="ECO:0000256" key="13">
    <source>
        <dbReference type="ARBA" id="ARBA00022840"/>
    </source>
</evidence>
<dbReference type="PANTHER" id="PTHR46485">
    <property type="entry name" value="LIM DOMAIN KINASE 1"/>
    <property type="match status" value="1"/>
</dbReference>
<evidence type="ECO:0000256" key="12">
    <source>
        <dbReference type="ARBA" id="ARBA00022833"/>
    </source>
</evidence>
<dbReference type="GO" id="GO:0005524">
    <property type="term" value="F:ATP binding"/>
    <property type="evidence" value="ECO:0007669"/>
    <property type="project" value="UniProtKB-KW"/>
</dbReference>
<dbReference type="InterPro" id="IPR001478">
    <property type="entry name" value="PDZ"/>
</dbReference>
<dbReference type="PROSITE" id="PS50023">
    <property type="entry name" value="LIM_DOMAIN_2"/>
    <property type="match status" value="1"/>
</dbReference>
<evidence type="ECO:0000256" key="3">
    <source>
        <dbReference type="ARBA" id="ARBA00005843"/>
    </source>
</evidence>
<keyword evidence="15" id="KW-0206">Cytoskeleton</keyword>
<dbReference type="Pfam" id="PF00595">
    <property type="entry name" value="PDZ"/>
    <property type="match status" value="1"/>
</dbReference>
<dbReference type="PANTHER" id="PTHR46485:SF7">
    <property type="entry name" value="LIM DOMAIN KINASE 1"/>
    <property type="match status" value="1"/>
</dbReference>
<dbReference type="FunFam" id="1.10.510.10:FF:000282">
    <property type="entry name" value="LIM domain kinase 1"/>
    <property type="match status" value="1"/>
</dbReference>
<evidence type="ECO:0000256" key="20">
    <source>
        <dbReference type="PROSITE-ProRule" id="PRU00125"/>
    </source>
</evidence>
<keyword evidence="16" id="KW-0539">Nucleus</keyword>
<evidence type="ECO:0000256" key="15">
    <source>
        <dbReference type="ARBA" id="ARBA00023212"/>
    </source>
</evidence>
<dbReference type="InterPro" id="IPR000719">
    <property type="entry name" value="Prot_kinase_dom"/>
</dbReference>
<evidence type="ECO:0000256" key="5">
    <source>
        <dbReference type="ARBA" id="ARBA00022490"/>
    </source>
</evidence>
<evidence type="ECO:0000256" key="1">
    <source>
        <dbReference type="ARBA" id="ARBA00004123"/>
    </source>
</evidence>
<dbReference type="GO" id="GO:0005634">
    <property type="term" value="C:nucleus"/>
    <property type="evidence" value="ECO:0007669"/>
    <property type="project" value="UniProtKB-SubCell"/>
</dbReference>
<dbReference type="AlphaFoldDB" id="A0AAW0JRJ3"/>
<protein>
    <recommendedName>
        <fullName evidence="17">LIM domain kinase 1</fullName>
        <ecNumber evidence="4">2.7.11.1</ecNumber>
    </recommendedName>
</protein>
<keyword evidence="12 20" id="KW-0862">Zinc</keyword>
<dbReference type="GO" id="GO:0004674">
    <property type="term" value="F:protein serine/threonine kinase activity"/>
    <property type="evidence" value="ECO:0007669"/>
    <property type="project" value="UniProtKB-KW"/>
</dbReference>
<keyword evidence="11" id="KW-0418">Kinase</keyword>
<feature type="domain" description="Protein kinase" evidence="22">
    <location>
        <begin position="300"/>
        <end position="547"/>
    </location>
</feature>
<dbReference type="EC" id="2.7.11.1" evidence="4"/>
<reference evidence="25 26" key="1">
    <citation type="journal article" date="2023" name="bioRxiv">
        <title>Conserved and derived expression patterns and positive selection on dental genes reveal complex evolutionary context of ever-growing rodent molars.</title>
        <authorList>
            <person name="Calamari Z.T."/>
            <person name="Song A."/>
            <person name="Cohen E."/>
            <person name="Akter M."/>
            <person name="Roy R.D."/>
            <person name="Hallikas O."/>
            <person name="Christensen M.M."/>
            <person name="Li P."/>
            <person name="Marangoni P."/>
            <person name="Jernvall J."/>
            <person name="Klein O.D."/>
        </authorList>
    </citation>
    <scope>NUCLEOTIDE SEQUENCE [LARGE SCALE GENOMIC DNA]</scope>
    <source>
        <strain evidence="25">V071</strain>
    </source>
</reference>
<keyword evidence="6" id="KW-0723">Serine/threonine-protein kinase</keyword>
<dbReference type="Pfam" id="PF07714">
    <property type="entry name" value="PK_Tyr_Ser-Thr"/>
    <property type="match status" value="1"/>
</dbReference>
<gene>
    <name evidence="25" type="ORF">U0070_012679</name>
</gene>
<dbReference type="CDD" id="cd06754">
    <property type="entry name" value="PDZ_LIMK-like"/>
    <property type="match status" value="1"/>
</dbReference>
<evidence type="ECO:0000256" key="2">
    <source>
        <dbReference type="ARBA" id="ARBA00004245"/>
    </source>
</evidence>
<keyword evidence="7" id="KW-0808">Transferase</keyword>
<evidence type="ECO:0000256" key="11">
    <source>
        <dbReference type="ARBA" id="ARBA00022777"/>
    </source>
</evidence>
<keyword evidence="9" id="KW-0677">Repeat</keyword>
<dbReference type="Pfam" id="PF00412">
    <property type="entry name" value="LIM"/>
    <property type="match status" value="1"/>
</dbReference>
<keyword evidence="5" id="KW-0963">Cytoplasm</keyword>
<dbReference type="InterPro" id="IPR036034">
    <property type="entry name" value="PDZ_sf"/>
</dbReference>
<dbReference type="Gene3D" id="3.30.200.20">
    <property type="entry name" value="Phosphorylase Kinase, domain 1"/>
    <property type="match status" value="2"/>
</dbReference>
<evidence type="ECO:0000256" key="18">
    <source>
        <dbReference type="ARBA" id="ARBA00048659"/>
    </source>
</evidence>
<comment type="subcellular location">
    <subcellularLocation>
        <location evidence="2">Cytoplasm</location>
        <location evidence="2">Cytoskeleton</location>
    </subcellularLocation>
    <subcellularLocation>
        <location evidence="1">Nucleus</location>
    </subcellularLocation>
</comment>
<proteinExistence type="inferred from homology"/>
<comment type="caution">
    <text evidence="25">The sequence shown here is derived from an EMBL/GenBank/DDBJ whole genome shotgun (WGS) entry which is preliminary data.</text>
</comment>
<name>A0AAW0JRJ3_MYOGA</name>
<feature type="domain" description="LIM zinc-binding" evidence="23">
    <location>
        <begin position="35"/>
        <end position="97"/>
    </location>
</feature>